<dbReference type="SUPFAM" id="SSF56349">
    <property type="entry name" value="DNA breaking-rejoining enzymes"/>
    <property type="match status" value="1"/>
</dbReference>
<dbReference type="OrthoDB" id="1822491at2"/>
<dbReference type="Pfam" id="PF00589">
    <property type="entry name" value="Phage_integrase"/>
    <property type="match status" value="1"/>
</dbReference>
<keyword evidence="2" id="KW-0233">DNA recombination</keyword>
<evidence type="ECO:0000256" key="1">
    <source>
        <dbReference type="ARBA" id="ARBA00023125"/>
    </source>
</evidence>
<evidence type="ECO:0000313" key="6">
    <source>
        <dbReference type="EMBL" id="PLS30041.1"/>
    </source>
</evidence>
<dbReference type="CDD" id="cd00397">
    <property type="entry name" value="DNA_BRE_C"/>
    <property type="match status" value="1"/>
</dbReference>
<keyword evidence="7" id="KW-1185">Reference proteome</keyword>
<keyword evidence="1 3" id="KW-0238">DNA-binding</keyword>
<dbReference type="InterPro" id="IPR002104">
    <property type="entry name" value="Integrase_catalytic"/>
</dbReference>
<dbReference type="Gene3D" id="1.10.443.10">
    <property type="entry name" value="Intergrase catalytic core"/>
    <property type="match status" value="1"/>
</dbReference>
<evidence type="ECO:0000259" key="5">
    <source>
        <dbReference type="PROSITE" id="PS51900"/>
    </source>
</evidence>
<evidence type="ECO:0000256" key="3">
    <source>
        <dbReference type="PROSITE-ProRule" id="PRU01248"/>
    </source>
</evidence>
<reference evidence="6 7" key="1">
    <citation type="submission" date="2017-07" db="EMBL/GenBank/DDBJ databases">
        <title>Bifidobacterium novel species.</title>
        <authorList>
            <person name="Lugli G.A."/>
            <person name="Milani C."/>
            <person name="Duranti S."/>
            <person name="Mangifesta M."/>
        </authorList>
    </citation>
    <scope>NUCLEOTIDE SEQUENCE [LARGE SCALE GENOMIC DNA]</scope>
    <source>
        <strain evidence="7">Uis1B</strain>
    </source>
</reference>
<feature type="domain" description="Tyr recombinase" evidence="4">
    <location>
        <begin position="115"/>
        <end position="272"/>
    </location>
</feature>
<dbReference type="GO" id="GO:0003677">
    <property type="term" value="F:DNA binding"/>
    <property type="evidence" value="ECO:0007669"/>
    <property type="project" value="UniProtKB-UniRule"/>
</dbReference>
<feature type="domain" description="Core-binding (CB)" evidence="5">
    <location>
        <begin position="17"/>
        <end position="94"/>
    </location>
</feature>
<evidence type="ECO:0000313" key="7">
    <source>
        <dbReference type="Proteomes" id="UP000235050"/>
    </source>
</evidence>
<protein>
    <submittedName>
        <fullName evidence="6">Integrase</fullName>
    </submittedName>
</protein>
<dbReference type="PANTHER" id="PTHR30349">
    <property type="entry name" value="PHAGE INTEGRASE-RELATED"/>
    <property type="match status" value="1"/>
</dbReference>
<evidence type="ECO:0000259" key="4">
    <source>
        <dbReference type="PROSITE" id="PS51898"/>
    </source>
</evidence>
<dbReference type="RefSeq" id="WP_101618307.1">
    <property type="nucleotide sequence ID" value="NZ_NMWU01000050.1"/>
</dbReference>
<sequence length="272" mass="30990">MQVWNTRYDIDHVGPRDDWSEPVEQWMRFLRTAHRSPETIRTRWYQITRFSRLVGRPIELVRPVNVVAVLAQIDGLSAKKGMRAAVKGFYEWARDISGLVDVVPLSGVPSYREGQPVKPVCPELNVNLGITAEDRDVRICCMLAAWMGLRRAEISWSHAGQLEDTDDGMVMHVWGKGAKPRDLPVPDGLAVLLRERQPAARSDWLFPSDRVRGEHRGVDWVGNRIKLGTGGWPAHSLRRRFATVVYYRNGCDILAVSRLLGHADVRTTMRYI</sequence>
<dbReference type="GO" id="GO:0015074">
    <property type="term" value="P:DNA integration"/>
    <property type="evidence" value="ECO:0007669"/>
    <property type="project" value="InterPro"/>
</dbReference>
<dbReference type="InterPro" id="IPR044068">
    <property type="entry name" value="CB"/>
</dbReference>
<gene>
    <name evidence="6" type="ORF">Uis1B_2167</name>
</gene>
<dbReference type="PROSITE" id="PS51898">
    <property type="entry name" value="TYR_RECOMBINASE"/>
    <property type="match status" value="1"/>
</dbReference>
<dbReference type="InterPro" id="IPR013762">
    <property type="entry name" value="Integrase-like_cat_sf"/>
</dbReference>
<evidence type="ECO:0000256" key="2">
    <source>
        <dbReference type="ARBA" id="ARBA00023172"/>
    </source>
</evidence>
<feature type="non-terminal residue" evidence="6">
    <location>
        <position position="272"/>
    </location>
</feature>
<dbReference type="InterPro" id="IPR050090">
    <property type="entry name" value="Tyrosine_recombinase_XerCD"/>
</dbReference>
<comment type="caution">
    <text evidence="6">The sequence shown here is derived from an EMBL/GenBank/DDBJ whole genome shotgun (WGS) entry which is preliminary data.</text>
</comment>
<organism evidence="6 7">
    <name type="scientific">Bifidobacterium margollesii</name>
    <dbReference type="NCBI Taxonomy" id="2020964"/>
    <lineage>
        <taxon>Bacteria</taxon>
        <taxon>Bacillati</taxon>
        <taxon>Actinomycetota</taxon>
        <taxon>Actinomycetes</taxon>
        <taxon>Bifidobacteriales</taxon>
        <taxon>Bifidobacteriaceae</taxon>
        <taxon>Bifidobacterium</taxon>
    </lineage>
</organism>
<dbReference type="GO" id="GO:0006310">
    <property type="term" value="P:DNA recombination"/>
    <property type="evidence" value="ECO:0007669"/>
    <property type="project" value="UniProtKB-KW"/>
</dbReference>
<dbReference type="AlphaFoldDB" id="A0A2N5J749"/>
<dbReference type="EMBL" id="NMWU01000050">
    <property type="protein sequence ID" value="PLS30041.1"/>
    <property type="molecule type" value="Genomic_DNA"/>
</dbReference>
<dbReference type="PROSITE" id="PS51900">
    <property type="entry name" value="CB"/>
    <property type="match status" value="1"/>
</dbReference>
<name>A0A2N5J749_9BIFI</name>
<dbReference type="PANTHER" id="PTHR30349:SF64">
    <property type="entry name" value="PROPHAGE INTEGRASE INTD-RELATED"/>
    <property type="match status" value="1"/>
</dbReference>
<dbReference type="Proteomes" id="UP000235050">
    <property type="component" value="Unassembled WGS sequence"/>
</dbReference>
<proteinExistence type="predicted"/>
<accession>A0A2N5J749</accession>
<dbReference type="InterPro" id="IPR011010">
    <property type="entry name" value="DNA_brk_join_enz"/>
</dbReference>